<reference evidence="1 2" key="1">
    <citation type="submission" date="2021-06" db="EMBL/GenBank/DDBJ databases">
        <authorList>
            <person name="Palmer J.M."/>
        </authorList>
    </citation>
    <scope>NUCLEOTIDE SEQUENCE [LARGE SCALE GENOMIC DNA]</scope>
    <source>
        <strain evidence="1 2">GA_2019</strain>
        <tissue evidence="1">Muscle</tissue>
    </source>
</reference>
<accession>A0ABV0P249</accession>
<dbReference type="Proteomes" id="UP001476798">
    <property type="component" value="Unassembled WGS sequence"/>
</dbReference>
<comment type="caution">
    <text evidence="1">The sequence shown here is derived from an EMBL/GenBank/DDBJ whole genome shotgun (WGS) entry which is preliminary data.</text>
</comment>
<dbReference type="Gene3D" id="1.10.10.10">
    <property type="entry name" value="Winged helix-like DNA-binding domain superfamily/Winged helix DNA-binding domain"/>
    <property type="match status" value="1"/>
</dbReference>
<evidence type="ECO:0000313" key="1">
    <source>
        <dbReference type="EMBL" id="MEQ2177713.1"/>
    </source>
</evidence>
<evidence type="ECO:0000313" key="2">
    <source>
        <dbReference type="Proteomes" id="UP001476798"/>
    </source>
</evidence>
<sequence>MTITIKPTWGFGGVTLDIVGVCGNTMPRRKDTCNDLRDGNVALTYSGMGFDSISKQFEDYRSTVRKIIHKWKTLEPIILRMDVLACSLQVKKVQCSGELQETKESHLRLYRFQLA</sequence>
<gene>
    <name evidence="1" type="ORF">GOODEAATRI_006443</name>
</gene>
<organism evidence="1 2">
    <name type="scientific">Goodea atripinnis</name>
    <dbReference type="NCBI Taxonomy" id="208336"/>
    <lineage>
        <taxon>Eukaryota</taxon>
        <taxon>Metazoa</taxon>
        <taxon>Chordata</taxon>
        <taxon>Craniata</taxon>
        <taxon>Vertebrata</taxon>
        <taxon>Euteleostomi</taxon>
        <taxon>Actinopterygii</taxon>
        <taxon>Neopterygii</taxon>
        <taxon>Teleostei</taxon>
        <taxon>Neoteleostei</taxon>
        <taxon>Acanthomorphata</taxon>
        <taxon>Ovalentaria</taxon>
        <taxon>Atherinomorphae</taxon>
        <taxon>Cyprinodontiformes</taxon>
        <taxon>Goodeidae</taxon>
        <taxon>Goodea</taxon>
    </lineage>
</organism>
<name>A0ABV0P249_9TELE</name>
<proteinExistence type="predicted"/>
<protein>
    <submittedName>
        <fullName evidence="1">Uncharacterized protein</fullName>
    </submittedName>
</protein>
<dbReference type="EMBL" id="JAHRIO010060277">
    <property type="protein sequence ID" value="MEQ2177713.1"/>
    <property type="molecule type" value="Genomic_DNA"/>
</dbReference>
<keyword evidence="2" id="KW-1185">Reference proteome</keyword>
<dbReference type="InterPro" id="IPR036388">
    <property type="entry name" value="WH-like_DNA-bd_sf"/>
</dbReference>